<keyword evidence="1" id="KW-1133">Transmembrane helix</keyword>
<comment type="caution">
    <text evidence="2">The sequence shown here is derived from an EMBL/GenBank/DDBJ whole genome shotgun (WGS) entry which is preliminary data.</text>
</comment>
<keyword evidence="1" id="KW-0812">Transmembrane</keyword>
<protein>
    <submittedName>
        <fullName evidence="2">Uncharacterized protein</fullName>
    </submittedName>
</protein>
<proteinExistence type="predicted"/>
<name>A0A0G0XJM5_9BACT</name>
<dbReference type="STRING" id="1619048.UU49_C0036G0003"/>
<keyword evidence="1" id="KW-0472">Membrane</keyword>
<dbReference type="EMBL" id="LCAV01000036">
    <property type="protein sequence ID" value="KKR97000.1"/>
    <property type="molecule type" value="Genomic_DNA"/>
</dbReference>
<dbReference type="AlphaFoldDB" id="A0A0G0XJM5"/>
<evidence type="ECO:0000256" key="1">
    <source>
        <dbReference type="SAM" id="Phobius"/>
    </source>
</evidence>
<dbReference type="Proteomes" id="UP000034108">
    <property type="component" value="Unassembled WGS sequence"/>
</dbReference>
<organism evidence="2 3">
    <name type="scientific">Candidatus Magasanikbacteria bacterium GW2011_GWC2_41_17</name>
    <dbReference type="NCBI Taxonomy" id="1619048"/>
    <lineage>
        <taxon>Bacteria</taxon>
        <taxon>Candidatus Magasanikiibacteriota</taxon>
    </lineage>
</organism>
<gene>
    <name evidence="2" type="ORF">UU49_C0036G0003</name>
</gene>
<evidence type="ECO:0000313" key="2">
    <source>
        <dbReference type="EMBL" id="KKR97000.1"/>
    </source>
</evidence>
<sequence>MRKFIVFFLIILLLAPVAVCASSNVFKLNQGGQLSVEQIDGLASFFNRQFLFIGFFGLFFLVLWVGAVVGLWKRREANNLKLKIFIIFQLIILTGLVAAAGISAIKNYQNKKIIEQGVSVQFDRGNLEKFFVKSGRHSELKKYIYKINADEYVVWPTDLLEKVTNNEFIEFYYIELLDARTLKSKARQKIIINWNFNLL</sequence>
<accession>A0A0G0XJM5</accession>
<evidence type="ECO:0000313" key="3">
    <source>
        <dbReference type="Proteomes" id="UP000034108"/>
    </source>
</evidence>
<feature type="transmembrane region" description="Helical" evidence="1">
    <location>
        <begin position="50"/>
        <end position="72"/>
    </location>
</feature>
<reference evidence="2 3" key="1">
    <citation type="journal article" date="2015" name="Nature">
        <title>rRNA introns, odd ribosomes, and small enigmatic genomes across a large radiation of phyla.</title>
        <authorList>
            <person name="Brown C.T."/>
            <person name="Hug L.A."/>
            <person name="Thomas B.C."/>
            <person name="Sharon I."/>
            <person name="Castelle C.J."/>
            <person name="Singh A."/>
            <person name="Wilkins M.J."/>
            <person name="Williams K.H."/>
            <person name="Banfield J.F."/>
        </authorList>
    </citation>
    <scope>NUCLEOTIDE SEQUENCE [LARGE SCALE GENOMIC DNA]</scope>
</reference>
<feature type="transmembrane region" description="Helical" evidence="1">
    <location>
        <begin position="84"/>
        <end position="105"/>
    </location>
</feature>